<comment type="caution">
    <text evidence="1">The sequence shown here is derived from an EMBL/GenBank/DDBJ whole genome shotgun (WGS) entry which is preliminary data.</text>
</comment>
<name>A0A3B9IPG5_9PROT</name>
<sequence length="110" mass="12027">MAYQDVIDVIGNDAAAALCKARGGSRIYIPIRPTCRIVEIIGADAAARLCASELAGDYVCIPRRTQKMMADRAREIANMPGTVNAVARRVGLSNTHVARLRRMWRDRATA</sequence>
<evidence type="ECO:0000313" key="1">
    <source>
        <dbReference type="EMBL" id="HAE49764.1"/>
    </source>
</evidence>
<dbReference type="EMBL" id="DMAI01000331">
    <property type="protein sequence ID" value="HAE49764.1"/>
    <property type="molecule type" value="Genomic_DNA"/>
</dbReference>
<protein>
    <recommendedName>
        <fullName evidence="3">Mor transcription activator domain-containing protein</fullName>
    </recommendedName>
</protein>
<evidence type="ECO:0008006" key="3">
    <source>
        <dbReference type="Google" id="ProtNLM"/>
    </source>
</evidence>
<gene>
    <name evidence="1" type="ORF">DCK97_20300</name>
</gene>
<reference evidence="1 2" key="1">
    <citation type="journal article" date="2018" name="Nat. Biotechnol.">
        <title>A standardized bacterial taxonomy based on genome phylogeny substantially revises the tree of life.</title>
        <authorList>
            <person name="Parks D.H."/>
            <person name="Chuvochina M."/>
            <person name="Waite D.W."/>
            <person name="Rinke C."/>
            <person name="Skarshewski A."/>
            <person name="Chaumeil P.A."/>
            <person name="Hugenholtz P."/>
        </authorList>
    </citation>
    <scope>NUCLEOTIDE SEQUENCE [LARGE SCALE GENOMIC DNA]</scope>
    <source>
        <strain evidence="1">UBA8739</strain>
    </source>
</reference>
<dbReference type="Proteomes" id="UP000257706">
    <property type="component" value="Unassembled WGS sequence"/>
</dbReference>
<evidence type="ECO:0000313" key="2">
    <source>
        <dbReference type="Proteomes" id="UP000257706"/>
    </source>
</evidence>
<organism evidence="1 2">
    <name type="scientific">Tistrella mobilis</name>
    <dbReference type="NCBI Taxonomy" id="171437"/>
    <lineage>
        <taxon>Bacteria</taxon>
        <taxon>Pseudomonadati</taxon>
        <taxon>Pseudomonadota</taxon>
        <taxon>Alphaproteobacteria</taxon>
        <taxon>Geminicoccales</taxon>
        <taxon>Geminicoccaceae</taxon>
        <taxon>Tistrella</taxon>
    </lineage>
</organism>
<accession>A0A3B9IPG5</accession>
<proteinExistence type="predicted"/>
<dbReference type="AlphaFoldDB" id="A0A3B9IPG5"/>